<protein>
    <submittedName>
        <fullName evidence="5">TPR repeat</fullName>
    </submittedName>
</protein>
<dbReference type="EMBL" id="FMWO01000048">
    <property type="protein sequence ID" value="SCZ85621.1"/>
    <property type="molecule type" value="Genomic_DNA"/>
</dbReference>
<proteinExistence type="predicted"/>
<accession>A0A1G5SGE7</accession>
<dbReference type="STRING" id="51642.NSMM_400099"/>
<keyword evidence="2 3" id="KW-0802">TPR repeat</keyword>
<keyword evidence="1" id="KW-0677">Repeat</keyword>
<dbReference type="PROSITE" id="PS50005">
    <property type="entry name" value="TPR"/>
    <property type="match status" value="2"/>
</dbReference>
<dbReference type="InterPro" id="IPR051685">
    <property type="entry name" value="Ycf3/AcsC/BcsC/TPR_MFPF"/>
</dbReference>
<reference evidence="5 6" key="1">
    <citation type="submission" date="2016-10" db="EMBL/GenBank/DDBJ databases">
        <authorList>
            <person name="de Groot N.N."/>
        </authorList>
    </citation>
    <scope>NUCLEOTIDE SEQUENCE [LARGE SCALE GENOMIC DNA]</scope>
    <source>
        <strain evidence="5">1</strain>
    </source>
</reference>
<keyword evidence="6" id="KW-1185">Reference proteome</keyword>
<sequence length="220" mass="24857">MKRLIGYLLILITLGVSPATSTLAIAARSGALYCGELKGGYGPFDYINRHSLQEQLTVVESFHFTYDVENLIKGQSGSIAGDLNYTLHAWPNHHRALVSLVRLSIRDKSTRFHGLKYPVECYFDRAIRMNATDAKVRSIYGGYLLQQGRNKEAIEQLDIAVNLEPDNATALYNLGLLHFKQKNYEKANNYAQRAYALDFPLPGLKNKLIAAGRWKYMKNK</sequence>
<evidence type="ECO:0000313" key="5">
    <source>
        <dbReference type="EMBL" id="SCZ85621.1"/>
    </source>
</evidence>
<evidence type="ECO:0000256" key="3">
    <source>
        <dbReference type="PROSITE-ProRule" id="PRU00339"/>
    </source>
</evidence>
<feature type="repeat" description="TPR" evidence="3">
    <location>
        <begin position="168"/>
        <end position="201"/>
    </location>
</feature>
<dbReference type="SMART" id="SM00028">
    <property type="entry name" value="TPR"/>
    <property type="match status" value="2"/>
</dbReference>
<evidence type="ECO:0000256" key="4">
    <source>
        <dbReference type="SAM" id="SignalP"/>
    </source>
</evidence>
<dbReference type="Pfam" id="PF13414">
    <property type="entry name" value="TPR_11"/>
    <property type="match status" value="1"/>
</dbReference>
<dbReference type="RefSeq" id="WP_090286063.1">
    <property type="nucleotide sequence ID" value="NZ_FMWO01000048.1"/>
</dbReference>
<evidence type="ECO:0000256" key="2">
    <source>
        <dbReference type="ARBA" id="ARBA00022803"/>
    </source>
</evidence>
<name>A0A1G5SGE7_9PROT</name>
<dbReference type="SUPFAM" id="SSF48452">
    <property type="entry name" value="TPR-like"/>
    <property type="match status" value="1"/>
</dbReference>
<dbReference type="Gene3D" id="1.25.40.10">
    <property type="entry name" value="Tetratricopeptide repeat domain"/>
    <property type="match status" value="1"/>
</dbReference>
<feature type="signal peptide" evidence="4">
    <location>
        <begin position="1"/>
        <end position="26"/>
    </location>
</feature>
<dbReference type="AlphaFoldDB" id="A0A1G5SGE7"/>
<evidence type="ECO:0000313" key="6">
    <source>
        <dbReference type="Proteomes" id="UP000198729"/>
    </source>
</evidence>
<dbReference type="Proteomes" id="UP000198729">
    <property type="component" value="Unassembled WGS sequence"/>
</dbReference>
<dbReference type="PANTHER" id="PTHR44943">
    <property type="entry name" value="CELLULOSE SYNTHASE OPERON PROTEIN C"/>
    <property type="match status" value="1"/>
</dbReference>
<dbReference type="InterPro" id="IPR011990">
    <property type="entry name" value="TPR-like_helical_dom_sf"/>
</dbReference>
<feature type="chain" id="PRO_5011620106" evidence="4">
    <location>
        <begin position="27"/>
        <end position="220"/>
    </location>
</feature>
<dbReference type="OrthoDB" id="8525350at2"/>
<feature type="repeat" description="TPR" evidence="3">
    <location>
        <begin position="134"/>
        <end position="167"/>
    </location>
</feature>
<organism evidence="5 6">
    <name type="scientific">Nitrosomonas mobilis</name>
    <dbReference type="NCBI Taxonomy" id="51642"/>
    <lineage>
        <taxon>Bacteria</taxon>
        <taxon>Pseudomonadati</taxon>
        <taxon>Pseudomonadota</taxon>
        <taxon>Betaproteobacteria</taxon>
        <taxon>Nitrosomonadales</taxon>
        <taxon>Nitrosomonadaceae</taxon>
        <taxon>Nitrosomonas</taxon>
    </lineage>
</organism>
<keyword evidence="4" id="KW-0732">Signal</keyword>
<dbReference type="InterPro" id="IPR019734">
    <property type="entry name" value="TPR_rpt"/>
</dbReference>
<evidence type="ECO:0000256" key="1">
    <source>
        <dbReference type="ARBA" id="ARBA00022737"/>
    </source>
</evidence>
<gene>
    <name evidence="5" type="ORF">NSMM_400099</name>
</gene>
<dbReference type="PANTHER" id="PTHR44943:SF8">
    <property type="entry name" value="TPR REPEAT-CONTAINING PROTEIN MJ0263"/>
    <property type="match status" value="1"/>
</dbReference>